<dbReference type="InterPro" id="IPR002182">
    <property type="entry name" value="NB-ARC"/>
</dbReference>
<keyword evidence="1" id="KW-0433">Leucine-rich repeat</keyword>
<keyword evidence="3" id="KW-0611">Plant defense</keyword>
<reference evidence="8" key="1">
    <citation type="journal article" date="2018" name="Nat. Plants">
        <title>Whole-genome landscape of Medicago truncatula symbiotic genes.</title>
        <authorList>
            <person name="Pecrix Y."/>
            <person name="Staton S.E."/>
            <person name="Sallet E."/>
            <person name="Lelandais-Briere C."/>
            <person name="Moreau S."/>
            <person name="Carrere S."/>
            <person name="Blein T."/>
            <person name="Jardinaud M.F."/>
            <person name="Latrasse D."/>
            <person name="Zouine M."/>
            <person name="Zahm M."/>
            <person name="Kreplak J."/>
            <person name="Mayjonade B."/>
            <person name="Satge C."/>
            <person name="Perez M."/>
            <person name="Cauet S."/>
            <person name="Marande W."/>
            <person name="Chantry-Darmon C."/>
            <person name="Lopez-Roques C."/>
            <person name="Bouchez O."/>
            <person name="Berard A."/>
            <person name="Debelle F."/>
            <person name="Munos S."/>
            <person name="Bendahmane A."/>
            <person name="Berges H."/>
            <person name="Niebel A."/>
            <person name="Buitink J."/>
            <person name="Frugier F."/>
            <person name="Benhamed M."/>
            <person name="Crespi M."/>
            <person name="Gouzy J."/>
            <person name="Gamas P."/>
        </authorList>
    </citation>
    <scope>NUCLEOTIDE SEQUENCE [LARGE SCALE GENOMIC DNA]</scope>
    <source>
        <strain evidence="8">cv. Jemalong A17</strain>
    </source>
</reference>
<dbReference type="Proteomes" id="UP000265566">
    <property type="component" value="Chromosome 3"/>
</dbReference>
<dbReference type="InterPro" id="IPR036388">
    <property type="entry name" value="WH-like_DNA-bd_sf"/>
</dbReference>
<dbReference type="SUPFAM" id="SSF52540">
    <property type="entry name" value="P-loop containing nucleoside triphosphate hydrolases"/>
    <property type="match status" value="1"/>
</dbReference>
<dbReference type="PRINTS" id="PR00364">
    <property type="entry name" value="DISEASERSIST"/>
</dbReference>
<dbReference type="InterPro" id="IPR056789">
    <property type="entry name" value="LRR_R13L1-DRL21"/>
</dbReference>
<evidence type="ECO:0000313" key="7">
    <source>
        <dbReference type="EMBL" id="RHN65770.1"/>
    </source>
</evidence>
<dbReference type="FunFam" id="1.10.10.10:FF:000322">
    <property type="entry name" value="Probable disease resistance protein At1g63360"/>
    <property type="match status" value="1"/>
</dbReference>
<dbReference type="Pfam" id="PF23559">
    <property type="entry name" value="WHD_DRP"/>
    <property type="match status" value="1"/>
</dbReference>
<dbReference type="Gene3D" id="1.10.10.10">
    <property type="entry name" value="Winged helix-like DNA-binding domain superfamily/Winged helix DNA-binding domain"/>
    <property type="match status" value="1"/>
</dbReference>
<dbReference type="InterPro" id="IPR058922">
    <property type="entry name" value="WHD_DRP"/>
</dbReference>
<keyword evidence="2" id="KW-0677">Repeat</keyword>
<dbReference type="GO" id="GO:0006952">
    <property type="term" value="P:defense response"/>
    <property type="evidence" value="ECO:0007669"/>
    <property type="project" value="UniProtKB-KW"/>
</dbReference>
<dbReference type="GO" id="GO:0043531">
    <property type="term" value="F:ADP binding"/>
    <property type="evidence" value="ECO:0007669"/>
    <property type="project" value="InterPro"/>
</dbReference>
<evidence type="ECO:0000256" key="1">
    <source>
        <dbReference type="ARBA" id="ARBA00022614"/>
    </source>
</evidence>
<dbReference type="AlphaFoldDB" id="A0A396IKJ4"/>
<dbReference type="Gene3D" id="3.40.50.300">
    <property type="entry name" value="P-loop containing nucleotide triphosphate hydrolases"/>
    <property type="match status" value="1"/>
</dbReference>
<dbReference type="EMBL" id="PSQE01000003">
    <property type="protein sequence ID" value="RHN65770.1"/>
    <property type="molecule type" value="Genomic_DNA"/>
</dbReference>
<dbReference type="PANTHER" id="PTHR36766:SF40">
    <property type="entry name" value="DISEASE RESISTANCE PROTEIN RGA3"/>
    <property type="match status" value="1"/>
</dbReference>
<proteinExistence type="predicted"/>
<sequence>MATSTNETLSTHVKVLLDKIVSNHGFMDNFRTTKLDLSLLKKLEKKLLRILDVLHYASVADVNEWWLDTLRYALFEVDNLFYEIKTEALRCKVEAEHQIATTSQVHYLYSPFTRFDRVSNSQMQKLIGRLEFLSSIYRRNNDVKKLKHLLFSNDGDDQIRIISIVGMVGIGKTALAKLLYNDPHVKDKFELKLWVDMSKYYEDFVDISVFETNIKSITSHAIINHNLDAEGNIDVNIVYPNFLLVLDDVLDARSVNWTLLMDMLNAQKTGSTIIITTRDERVPKSMESFFYVHYLRPLESEDCWSIVARHAFGPRNYQKLSNLEEIGRKIAEKCDGLPLAAVTVASFLREEFSQDYWNNVLIRDIWELVQYVVQPALQSSYNSLSAPLKQCFEYCSIFPKKYILEKNVVVQLWIAEGLVESSADQEKVGEEYFDELVSRSLIHRQSIGNEEANFEMHSLLHDFATMVSSSYCTRLDEQNLHQRIRNLSYNRGLYDSFNKFDKLYAVKGLRTFLALPLQKQLHFCLLSNKVVHDLLPTMKQLRVLSLSNYRSITEVPNSIENLLYLRYLNLSHTKIERLPSATCKLYNLQFLLLAGCRRLIELPEDMGKLVNLHHLDISDTALREMPVQIAKLENLHTLSDFVVSKHNDGLKLAELGKFPHLHGKLSISQLQNVNDTFEADQAKIKMKEQIEDLALEWDRGTTFPDSPIQSVVLERLQPSTNLKSLTLKGYGGFSFPNWLGDFLFSNMVYLRISNCDDCLWLPPLGQLGNLKKLIIEGMQSVETIGTEFYGSDGSLSFQPFPCLETLYFENMQEWEEWNLIGGTAKEFPSLKTLSLSKCPKLRVGNILDKFLSLTEFELRECPLLVQSRPSSDPVFTTNSLQQLTIDVFPSYMSFPTVSLPKTLKSLIISNCESLEFLPHEYLHHYTSLEELKISYSCDSMTSFPLGALPVLKSLFIEGCRNLKSILIAEDGSQKSLSFLRSIKIWDCNELKSFMPCGLHTPNLIHFAVWKCQKLSSLPKAMNTQTDLQEMEIDDLPNLQSFIIDDLPISLRELTVGSVGGIMWNTEPTWEHLTCLSVLRINGNAMVNTLMEPLLPASLDTLCISGLNVASIDGKWLQNLTSLQNLEIVNAPKLKSLPKKGLPSSLSVLNMTRCPLLKASLGRKRRKEWRKIAHIPTIIIDDELIT</sequence>
<evidence type="ECO:0000313" key="8">
    <source>
        <dbReference type="Proteomes" id="UP000265566"/>
    </source>
</evidence>
<dbReference type="GO" id="GO:0016787">
    <property type="term" value="F:hydrolase activity"/>
    <property type="evidence" value="ECO:0007669"/>
    <property type="project" value="UniProtKB-KW"/>
</dbReference>
<evidence type="ECO:0000256" key="2">
    <source>
        <dbReference type="ARBA" id="ARBA00022737"/>
    </source>
</evidence>
<evidence type="ECO:0000259" key="6">
    <source>
        <dbReference type="Pfam" id="PF25019"/>
    </source>
</evidence>
<name>A0A396IKJ4_MEDTR</name>
<dbReference type="PANTHER" id="PTHR36766">
    <property type="entry name" value="PLANT BROAD-SPECTRUM MILDEW RESISTANCE PROTEIN RPW8"/>
    <property type="match status" value="1"/>
</dbReference>
<dbReference type="InterPro" id="IPR027417">
    <property type="entry name" value="P-loop_NTPase"/>
</dbReference>
<dbReference type="Gene3D" id="1.10.8.430">
    <property type="entry name" value="Helical domain of apoptotic protease-activating factors"/>
    <property type="match status" value="1"/>
</dbReference>
<feature type="domain" description="R13L1/DRL21-like LRR repeat region" evidence="6">
    <location>
        <begin position="652"/>
        <end position="778"/>
    </location>
</feature>
<keyword evidence="7" id="KW-0378">Hydrolase</keyword>
<organism evidence="7 8">
    <name type="scientific">Medicago truncatula</name>
    <name type="common">Barrel medic</name>
    <name type="synonym">Medicago tribuloides</name>
    <dbReference type="NCBI Taxonomy" id="3880"/>
    <lineage>
        <taxon>Eukaryota</taxon>
        <taxon>Viridiplantae</taxon>
        <taxon>Streptophyta</taxon>
        <taxon>Embryophyta</taxon>
        <taxon>Tracheophyta</taxon>
        <taxon>Spermatophyta</taxon>
        <taxon>Magnoliopsida</taxon>
        <taxon>eudicotyledons</taxon>
        <taxon>Gunneridae</taxon>
        <taxon>Pentapetalae</taxon>
        <taxon>rosids</taxon>
        <taxon>fabids</taxon>
        <taxon>Fabales</taxon>
        <taxon>Fabaceae</taxon>
        <taxon>Papilionoideae</taxon>
        <taxon>50 kb inversion clade</taxon>
        <taxon>NPAAA clade</taxon>
        <taxon>Hologalegina</taxon>
        <taxon>IRL clade</taxon>
        <taxon>Trifolieae</taxon>
        <taxon>Medicago</taxon>
    </lineage>
</organism>
<feature type="domain" description="Disease resistance protein winged helix" evidence="5">
    <location>
        <begin position="397"/>
        <end position="464"/>
    </location>
</feature>
<dbReference type="Pfam" id="PF00931">
    <property type="entry name" value="NB-ARC"/>
    <property type="match status" value="1"/>
</dbReference>
<protein>
    <submittedName>
        <fullName evidence="7">Putative P-loop containing nucleoside triphosphate hydrolase, leucine-rich repeat domain, L</fullName>
    </submittedName>
</protein>
<dbReference type="InterPro" id="IPR042197">
    <property type="entry name" value="Apaf_helical"/>
</dbReference>
<comment type="caution">
    <text evidence="7">The sequence shown here is derived from an EMBL/GenBank/DDBJ whole genome shotgun (WGS) entry which is preliminary data.</text>
</comment>
<dbReference type="InterPro" id="IPR032675">
    <property type="entry name" value="LRR_dom_sf"/>
</dbReference>
<accession>A0A396IKJ4</accession>
<dbReference type="Pfam" id="PF25019">
    <property type="entry name" value="LRR_R13L1-DRL21"/>
    <property type="match status" value="1"/>
</dbReference>
<dbReference type="OrthoDB" id="1404672at2759"/>
<feature type="domain" description="NB-ARC" evidence="4">
    <location>
        <begin position="141"/>
        <end position="312"/>
    </location>
</feature>
<dbReference type="SUPFAM" id="SSF52058">
    <property type="entry name" value="L domain-like"/>
    <property type="match status" value="2"/>
</dbReference>
<dbReference type="Gramene" id="rna13658">
    <property type="protein sequence ID" value="RHN65770.1"/>
    <property type="gene ID" value="gene13658"/>
</dbReference>
<evidence type="ECO:0000259" key="4">
    <source>
        <dbReference type="Pfam" id="PF00931"/>
    </source>
</evidence>
<gene>
    <name evidence="7" type="ORF">MtrunA17_Chr3g0083591</name>
</gene>
<evidence type="ECO:0000256" key="3">
    <source>
        <dbReference type="ARBA" id="ARBA00022821"/>
    </source>
</evidence>
<dbReference type="Gene3D" id="3.80.10.10">
    <property type="entry name" value="Ribonuclease Inhibitor"/>
    <property type="match status" value="4"/>
</dbReference>
<evidence type="ECO:0000259" key="5">
    <source>
        <dbReference type="Pfam" id="PF23559"/>
    </source>
</evidence>